<proteinExistence type="predicted"/>
<dbReference type="EMBL" id="CAJPVJ010029472">
    <property type="protein sequence ID" value="CAG2179948.1"/>
    <property type="molecule type" value="Genomic_DNA"/>
</dbReference>
<dbReference type="SUPFAM" id="SSF52833">
    <property type="entry name" value="Thioredoxin-like"/>
    <property type="match status" value="1"/>
</dbReference>
<sequence>MLENVVNIAQVYCDSSDKVVCDRFGITESKVALFQDIRGDPQNYAEIVGADQSVEAKHIFRTVLSKLPNVRQLSAEDLKTIWKDLSDNPSAEPWIVEFTTTDKDSEANQMETKRLMSLLSDENISVGKVFCDQELKACSQFYIHKHPSIAVLKSGANYELYHGRILAFDIANFAKESLTSDLQTLDPNIFEDKVTNPVPTGKPWFVDFFAPVVVSAVYETNARNPKGVAKC</sequence>
<organism evidence="1">
    <name type="scientific">Oppiella nova</name>
    <dbReference type="NCBI Taxonomy" id="334625"/>
    <lineage>
        <taxon>Eukaryota</taxon>
        <taxon>Metazoa</taxon>
        <taxon>Ecdysozoa</taxon>
        <taxon>Arthropoda</taxon>
        <taxon>Chelicerata</taxon>
        <taxon>Arachnida</taxon>
        <taxon>Acari</taxon>
        <taxon>Acariformes</taxon>
        <taxon>Sarcoptiformes</taxon>
        <taxon>Oribatida</taxon>
        <taxon>Brachypylina</taxon>
        <taxon>Oppioidea</taxon>
        <taxon>Oppiidae</taxon>
        <taxon>Oppiella</taxon>
    </lineage>
</organism>
<dbReference type="InterPro" id="IPR036249">
    <property type="entry name" value="Thioredoxin-like_sf"/>
</dbReference>
<name>A0A7R9QY31_9ACAR</name>
<keyword evidence="2" id="KW-1185">Reference proteome</keyword>
<dbReference type="Gene3D" id="3.40.30.10">
    <property type="entry name" value="Glutaredoxin"/>
    <property type="match status" value="1"/>
</dbReference>
<gene>
    <name evidence="1" type="ORF">ONB1V03_LOCUS19371</name>
</gene>
<accession>A0A7R9QY31</accession>
<dbReference type="GO" id="GO:0005788">
    <property type="term" value="C:endoplasmic reticulum lumen"/>
    <property type="evidence" value="ECO:0007669"/>
    <property type="project" value="TreeGrafter"/>
</dbReference>
<evidence type="ECO:0000313" key="2">
    <source>
        <dbReference type="Proteomes" id="UP000728032"/>
    </source>
</evidence>
<dbReference type="GO" id="GO:0016671">
    <property type="term" value="F:oxidoreductase activity, acting on a sulfur group of donors, disulfide as acceptor"/>
    <property type="evidence" value="ECO:0007669"/>
    <property type="project" value="TreeGrafter"/>
</dbReference>
<dbReference type="PANTHER" id="PTHR44340:SF1">
    <property type="entry name" value="DNAJ HOMOLOG SUBFAMILY C MEMBER 10"/>
    <property type="match status" value="1"/>
</dbReference>
<dbReference type="EMBL" id="OC944297">
    <property type="protein sequence ID" value="CAD7662811.1"/>
    <property type="molecule type" value="Genomic_DNA"/>
</dbReference>
<dbReference type="PANTHER" id="PTHR44340">
    <property type="entry name" value="DNAJ HOMOLOG SUBFAMILY C MEMBER 10"/>
    <property type="match status" value="1"/>
</dbReference>
<dbReference type="GO" id="GO:0015035">
    <property type="term" value="F:protein-disulfide reductase activity"/>
    <property type="evidence" value="ECO:0007669"/>
    <property type="project" value="TreeGrafter"/>
</dbReference>
<protein>
    <submittedName>
        <fullName evidence="1">Uncharacterized protein</fullName>
    </submittedName>
</protein>
<dbReference type="AlphaFoldDB" id="A0A7R9QY31"/>
<dbReference type="Proteomes" id="UP000728032">
    <property type="component" value="Unassembled WGS sequence"/>
</dbReference>
<dbReference type="OrthoDB" id="5810603at2759"/>
<dbReference type="GO" id="GO:0036498">
    <property type="term" value="P:IRE1-mediated unfolded protein response"/>
    <property type="evidence" value="ECO:0007669"/>
    <property type="project" value="TreeGrafter"/>
</dbReference>
<reference evidence="1" key="1">
    <citation type="submission" date="2020-11" db="EMBL/GenBank/DDBJ databases">
        <authorList>
            <person name="Tran Van P."/>
        </authorList>
    </citation>
    <scope>NUCLEOTIDE SEQUENCE</scope>
</reference>
<dbReference type="InterPro" id="IPR052460">
    <property type="entry name" value="ER_disulfide_reductase"/>
</dbReference>
<dbReference type="GO" id="GO:0051787">
    <property type="term" value="F:misfolded protein binding"/>
    <property type="evidence" value="ECO:0007669"/>
    <property type="project" value="TreeGrafter"/>
</dbReference>
<evidence type="ECO:0000313" key="1">
    <source>
        <dbReference type="EMBL" id="CAD7662811.1"/>
    </source>
</evidence>